<evidence type="ECO:0000256" key="1">
    <source>
        <dbReference type="SAM" id="MobiDB-lite"/>
    </source>
</evidence>
<evidence type="ECO:0000313" key="3">
    <source>
        <dbReference type="EMBL" id="TCL09697.1"/>
    </source>
</evidence>
<reference evidence="3 4" key="1">
    <citation type="submission" date="2019-03" db="EMBL/GenBank/DDBJ databases">
        <title>Genomic Encyclopedia of Archaeal and Bacterial Type Strains, Phase II (KMG-II): from individual species to whole genera.</title>
        <authorList>
            <person name="Goeker M."/>
        </authorList>
    </citation>
    <scope>NUCLEOTIDE SEQUENCE [LARGE SCALE GENOMIC DNA]</scope>
    <source>
        <strain evidence="3 4">DSM 26433</strain>
    </source>
</reference>
<evidence type="ECO:0000313" key="4">
    <source>
        <dbReference type="Proteomes" id="UP000295673"/>
    </source>
</evidence>
<dbReference type="GO" id="GO:0003677">
    <property type="term" value="F:DNA binding"/>
    <property type="evidence" value="ECO:0007669"/>
    <property type="project" value="InterPro"/>
</dbReference>
<name>A0A4R1NMQ2_9RHOB</name>
<dbReference type="GO" id="GO:0006355">
    <property type="term" value="P:regulation of DNA-templated transcription"/>
    <property type="evidence" value="ECO:0007669"/>
    <property type="project" value="InterPro"/>
</dbReference>
<dbReference type="SUPFAM" id="SSF46955">
    <property type="entry name" value="Putative DNA-binding domain"/>
    <property type="match status" value="1"/>
</dbReference>
<dbReference type="PROSITE" id="PS50937">
    <property type="entry name" value="HTH_MERR_2"/>
    <property type="match status" value="1"/>
</dbReference>
<dbReference type="Pfam" id="PF13411">
    <property type="entry name" value="MerR_1"/>
    <property type="match status" value="1"/>
</dbReference>
<dbReference type="InterPro" id="IPR000551">
    <property type="entry name" value="MerR-type_HTH_dom"/>
</dbReference>
<gene>
    <name evidence="3" type="ORF">BXY66_1753</name>
</gene>
<protein>
    <submittedName>
        <fullName evidence="3">MerR-like DNA binding protein</fullName>
    </submittedName>
</protein>
<dbReference type="EMBL" id="SMGR01000001">
    <property type="protein sequence ID" value="TCL09697.1"/>
    <property type="molecule type" value="Genomic_DNA"/>
</dbReference>
<comment type="caution">
    <text evidence="3">The sequence shown here is derived from an EMBL/GenBank/DDBJ whole genome shotgun (WGS) entry which is preliminary data.</text>
</comment>
<feature type="compositionally biased region" description="Low complexity" evidence="1">
    <location>
        <begin position="187"/>
        <end position="196"/>
    </location>
</feature>
<feature type="region of interest" description="Disordered" evidence="1">
    <location>
        <begin position="123"/>
        <end position="150"/>
    </location>
</feature>
<keyword evidence="4" id="KW-1185">Reference proteome</keyword>
<dbReference type="RefSeq" id="WP_243694328.1">
    <property type="nucleotide sequence ID" value="NZ_SMGR01000001.1"/>
</dbReference>
<accession>A0A4R1NMQ2</accession>
<organism evidence="3 4">
    <name type="scientific">Shimia isoporae</name>
    <dbReference type="NCBI Taxonomy" id="647720"/>
    <lineage>
        <taxon>Bacteria</taxon>
        <taxon>Pseudomonadati</taxon>
        <taxon>Pseudomonadota</taxon>
        <taxon>Alphaproteobacteria</taxon>
        <taxon>Rhodobacterales</taxon>
        <taxon>Roseobacteraceae</taxon>
    </lineage>
</organism>
<dbReference type="Proteomes" id="UP000295673">
    <property type="component" value="Unassembled WGS sequence"/>
</dbReference>
<dbReference type="AlphaFoldDB" id="A0A4R1NMQ2"/>
<dbReference type="InterPro" id="IPR009061">
    <property type="entry name" value="DNA-bd_dom_put_sf"/>
</dbReference>
<proteinExistence type="predicted"/>
<dbReference type="Gene3D" id="1.10.1660.10">
    <property type="match status" value="1"/>
</dbReference>
<feature type="domain" description="HTH merR-type" evidence="2">
    <location>
        <begin position="10"/>
        <end position="78"/>
    </location>
</feature>
<evidence type="ECO:0000259" key="2">
    <source>
        <dbReference type="PROSITE" id="PS50937"/>
    </source>
</evidence>
<dbReference type="SMART" id="SM00422">
    <property type="entry name" value="HTH_MERR"/>
    <property type="match status" value="1"/>
</dbReference>
<sequence>MAKSRDAFRTISEVAEWLDIQAHVLRFWESKFTQVKPVKRAGGRRYYRRQDMLLLGGIKKLLHDDGMTIKGAQKLLREEGIKYVASLSRPVDSDEADIIDAVAIPTPADENVAETAPEIGETASENANEPEALEAQADDVSPEPTPSVADTAETVEEIAPVPAQGIAEQQDAVTGAFEQPSLEPALTSSEDSTTEASADEDDFTPDTASSDFDEEVLENFLVNLRHVSHIHPAQAAEASSLVARFAKLFQATQESEQA</sequence>
<feature type="region of interest" description="Disordered" evidence="1">
    <location>
        <begin position="182"/>
        <end position="211"/>
    </location>
</feature>